<dbReference type="Pfam" id="PF07963">
    <property type="entry name" value="N_methyl"/>
    <property type="match status" value="1"/>
</dbReference>
<dbReference type="Gene3D" id="3.30.700.10">
    <property type="entry name" value="Glycoprotein, Type 4 Pilin"/>
    <property type="match status" value="1"/>
</dbReference>
<dbReference type="AlphaFoldDB" id="A0A518I4W9"/>
<accession>A0A518I4W9</accession>
<dbReference type="SUPFAM" id="SSF54523">
    <property type="entry name" value="Pili subunits"/>
    <property type="match status" value="1"/>
</dbReference>
<dbReference type="PANTHER" id="PTHR30093">
    <property type="entry name" value="GENERAL SECRETION PATHWAY PROTEIN G"/>
    <property type="match status" value="1"/>
</dbReference>
<keyword evidence="1" id="KW-1133">Transmembrane helix</keyword>
<dbReference type="PANTHER" id="PTHR30093:SF2">
    <property type="entry name" value="TYPE II SECRETION SYSTEM PROTEIN H"/>
    <property type="match status" value="1"/>
</dbReference>
<reference evidence="3 4" key="1">
    <citation type="submission" date="2019-03" db="EMBL/GenBank/DDBJ databases">
        <title>Deep-cultivation of Planctomycetes and their phenomic and genomic characterization uncovers novel biology.</title>
        <authorList>
            <person name="Wiegand S."/>
            <person name="Jogler M."/>
            <person name="Boedeker C."/>
            <person name="Pinto D."/>
            <person name="Vollmers J."/>
            <person name="Rivas-Marin E."/>
            <person name="Kohn T."/>
            <person name="Peeters S.H."/>
            <person name="Heuer A."/>
            <person name="Rast P."/>
            <person name="Oberbeckmann S."/>
            <person name="Bunk B."/>
            <person name="Jeske O."/>
            <person name="Meyerdierks A."/>
            <person name="Storesund J.E."/>
            <person name="Kallscheuer N."/>
            <person name="Luecker S."/>
            <person name="Lage O.M."/>
            <person name="Pohl T."/>
            <person name="Merkel B.J."/>
            <person name="Hornburger P."/>
            <person name="Mueller R.-W."/>
            <person name="Bruemmer F."/>
            <person name="Labrenz M."/>
            <person name="Spormann A.M."/>
            <person name="Op den Camp H."/>
            <person name="Overmann J."/>
            <person name="Amann R."/>
            <person name="Jetten M.S.M."/>
            <person name="Mascher T."/>
            <person name="Medema M.H."/>
            <person name="Devos D.P."/>
            <person name="Kaster A.-K."/>
            <person name="Ovreas L."/>
            <person name="Rohde M."/>
            <person name="Galperin M.Y."/>
            <person name="Jogler C."/>
        </authorList>
    </citation>
    <scope>NUCLEOTIDE SEQUENCE [LARGE SCALE GENOMIC DNA]</scope>
    <source>
        <strain evidence="3 4">Enr17</strain>
    </source>
</reference>
<dbReference type="InterPro" id="IPR012902">
    <property type="entry name" value="N_methyl_site"/>
</dbReference>
<dbReference type="RefSeq" id="WP_145305355.1">
    <property type="nucleotide sequence ID" value="NZ_CP037452.1"/>
</dbReference>
<dbReference type="InterPro" id="IPR011453">
    <property type="entry name" value="DUF1559"/>
</dbReference>
<evidence type="ECO:0000256" key="1">
    <source>
        <dbReference type="SAM" id="Phobius"/>
    </source>
</evidence>
<keyword evidence="1" id="KW-0812">Transmembrane</keyword>
<dbReference type="Proteomes" id="UP000318313">
    <property type="component" value="Chromosome"/>
</dbReference>
<evidence type="ECO:0000313" key="3">
    <source>
        <dbReference type="EMBL" id="QDV48152.1"/>
    </source>
</evidence>
<sequence length="320" mass="34408">MKNPQSTNVKRGFTLIELLVVIAIIAILIALLLPAVQQAREAARRSTCKNNLKQIGLALHNYHETHSVFPPGGLGTHGPTAWIHILPFADQANVYNKLVFEGTYFWFGGGSSIPNSPAINDTKPPYMACPSSALTQTYAAKTGSTTTNVFISSYILISGAVGLDQIQDDSYSKGGFTGKGIRSNGGSFTFRSSYRIRDFLDGTSNVAMVGEQSGWGHDATGKKVDIRSAKSNGAWMGPNTPINHDPRCYNTTTLRYPIGYQNTGTGIGNDACNNPIQSQHVGGAHLLLGDGAVRFVSANSDFDTIRYLCCRADGHVLGEF</sequence>
<keyword evidence="1" id="KW-0472">Membrane</keyword>
<dbReference type="InterPro" id="IPR045584">
    <property type="entry name" value="Pilin-like"/>
</dbReference>
<dbReference type="PROSITE" id="PS00409">
    <property type="entry name" value="PROKAR_NTER_METHYL"/>
    <property type="match status" value="1"/>
</dbReference>
<evidence type="ECO:0000259" key="2">
    <source>
        <dbReference type="Pfam" id="PF07596"/>
    </source>
</evidence>
<gene>
    <name evidence="3" type="primary">xcpT_3</name>
    <name evidence="3" type="ORF">Enr17x_01610</name>
</gene>
<dbReference type="InterPro" id="IPR027558">
    <property type="entry name" value="Pre_pil_HX9DG_C"/>
</dbReference>
<dbReference type="Pfam" id="PF07596">
    <property type="entry name" value="SBP_bac_10"/>
    <property type="match status" value="1"/>
</dbReference>
<dbReference type="NCBIfam" id="TIGR04294">
    <property type="entry name" value="pre_pil_HX9DG"/>
    <property type="match status" value="1"/>
</dbReference>
<feature type="domain" description="DUF1559" evidence="2">
    <location>
        <begin position="37"/>
        <end position="302"/>
    </location>
</feature>
<dbReference type="EMBL" id="CP037452">
    <property type="protein sequence ID" value="QDV48152.1"/>
    <property type="molecule type" value="Genomic_DNA"/>
</dbReference>
<evidence type="ECO:0000313" key="4">
    <source>
        <dbReference type="Proteomes" id="UP000318313"/>
    </source>
</evidence>
<name>A0A518I4W9_9PLAN</name>
<feature type="transmembrane region" description="Helical" evidence="1">
    <location>
        <begin position="12"/>
        <end position="36"/>
    </location>
</feature>
<protein>
    <submittedName>
        <fullName evidence="3">Type II secretion system protein G</fullName>
    </submittedName>
</protein>
<proteinExistence type="predicted"/>
<organism evidence="3 4">
    <name type="scientific">Gimesia fumaroli</name>
    <dbReference type="NCBI Taxonomy" id="2527976"/>
    <lineage>
        <taxon>Bacteria</taxon>
        <taxon>Pseudomonadati</taxon>
        <taxon>Planctomycetota</taxon>
        <taxon>Planctomycetia</taxon>
        <taxon>Planctomycetales</taxon>
        <taxon>Planctomycetaceae</taxon>
        <taxon>Gimesia</taxon>
    </lineage>
</organism>
<dbReference type="NCBIfam" id="TIGR02532">
    <property type="entry name" value="IV_pilin_GFxxxE"/>
    <property type="match status" value="1"/>
</dbReference>
<dbReference type="OrthoDB" id="280382at2"/>
<dbReference type="KEGG" id="gfm:Enr17x_01610"/>
<keyword evidence="4" id="KW-1185">Reference proteome</keyword>